<dbReference type="CDD" id="cd00085">
    <property type="entry name" value="HNHc"/>
    <property type="match status" value="1"/>
</dbReference>
<evidence type="ECO:0000256" key="1">
    <source>
        <dbReference type="SAM" id="MobiDB-lite"/>
    </source>
</evidence>
<feature type="region of interest" description="Disordered" evidence="1">
    <location>
        <begin position="271"/>
        <end position="296"/>
    </location>
</feature>
<feature type="region of interest" description="Disordered" evidence="1">
    <location>
        <begin position="441"/>
        <end position="492"/>
    </location>
</feature>
<evidence type="ECO:0000313" key="4">
    <source>
        <dbReference type="Proteomes" id="UP000178953"/>
    </source>
</evidence>
<reference evidence="3 4" key="1">
    <citation type="submission" date="2016-09" db="EMBL/GenBank/DDBJ databases">
        <title>genome sequence of Mycobacterium sp. 739 SCH.</title>
        <authorList>
            <person name="Greninger A.L."/>
            <person name="Qin X."/>
            <person name="Jerome K."/>
            <person name="Vora S."/>
            <person name="Quinn K."/>
        </authorList>
    </citation>
    <scope>NUCLEOTIDE SEQUENCE [LARGE SCALE GENOMIC DNA]</scope>
    <source>
        <strain evidence="3 4">SCH</strain>
    </source>
</reference>
<gene>
    <name evidence="3" type="ORF">BEL07_29170</name>
</gene>
<dbReference type="InterPro" id="IPR003615">
    <property type="entry name" value="HNH_nuc"/>
</dbReference>
<feature type="compositionally biased region" description="Acidic residues" evidence="1">
    <location>
        <begin position="271"/>
        <end position="285"/>
    </location>
</feature>
<feature type="compositionally biased region" description="Pro residues" evidence="1">
    <location>
        <begin position="441"/>
        <end position="451"/>
    </location>
</feature>
<organism evidence="3 4">
    <name type="scientific">Mycolicibacterium grossiae</name>
    <dbReference type="NCBI Taxonomy" id="1552759"/>
    <lineage>
        <taxon>Bacteria</taxon>
        <taxon>Bacillati</taxon>
        <taxon>Actinomycetota</taxon>
        <taxon>Actinomycetes</taxon>
        <taxon>Mycobacteriales</taxon>
        <taxon>Mycobacteriaceae</taxon>
        <taxon>Mycolicibacterium</taxon>
    </lineage>
</organism>
<comment type="caution">
    <text evidence="3">The sequence shown here is derived from an EMBL/GenBank/DDBJ whole genome shotgun (WGS) entry which is preliminary data.</text>
</comment>
<sequence length="492" mass="53472">MFDDLPSPAAMRDLDDAALIDALSRWATASAAADARKYAAIAELHRRRDTREHERWACDDWDSAAAEVAAALNMGHGRASSEMDLAVTMRDRLPRVAMLFLSGEITGRQMRLVASRTRLVVEPEPLAQLDREIADRIVSWGPLSENKLSKAVDLWVDAIDPGALRRTKLSTQSRDFVVGEADDAGTTPVWGRLLNVDAALVRQRVAALARGVCDDDPRTVAQRSADALGALAAGGDHLACQCGRPDCPASAEDGRASSVVVHVVAEETSLDAEVDPEFDGEDIAEDGPHQPPDRARHDKPALILGGGPLQPGLLASLLARGAVVRRIKPPAEWAESKYRPSTALDEFVRVRDMTCRAPGCNRPAVRGDVDHTVAYPGGATHAGNLKCYCRLHHLLKTFWNGWSDSQDADGTVLVTTPTGHRYRTRPDSALYFPGWNVVTPAPPGTAAPPGPNRDVMMPTRKRTRTQSRADRIRAERALNDAHVAERNKPPPF</sequence>
<dbReference type="InterPro" id="IPR003870">
    <property type="entry name" value="DUF222"/>
</dbReference>
<dbReference type="EMBL" id="MCHX01000184">
    <property type="protein sequence ID" value="OFJ50290.1"/>
    <property type="molecule type" value="Genomic_DNA"/>
</dbReference>
<protein>
    <recommendedName>
        <fullName evidence="2">DUF222 domain-containing protein</fullName>
    </recommendedName>
</protein>
<evidence type="ECO:0000313" key="3">
    <source>
        <dbReference type="EMBL" id="OFJ50290.1"/>
    </source>
</evidence>
<dbReference type="RefSeq" id="WP_070356469.1">
    <property type="nucleotide sequence ID" value="NZ_CP043474.1"/>
</dbReference>
<dbReference type="Pfam" id="PF02720">
    <property type="entry name" value="DUF222"/>
    <property type="match status" value="1"/>
</dbReference>
<feature type="domain" description="DUF222" evidence="2">
    <location>
        <begin position="29"/>
        <end position="352"/>
    </location>
</feature>
<feature type="compositionally biased region" description="Basic and acidic residues" evidence="1">
    <location>
        <begin position="286"/>
        <end position="296"/>
    </location>
</feature>
<accession>A0A1E8PWQ8</accession>
<dbReference type="Proteomes" id="UP000178953">
    <property type="component" value="Unassembled WGS sequence"/>
</dbReference>
<keyword evidence="4" id="KW-1185">Reference proteome</keyword>
<evidence type="ECO:0000259" key="2">
    <source>
        <dbReference type="Pfam" id="PF02720"/>
    </source>
</evidence>
<dbReference type="AlphaFoldDB" id="A0A1E8PWQ8"/>
<name>A0A1E8PWQ8_9MYCO</name>
<proteinExistence type="predicted"/>
<feature type="compositionally biased region" description="Basic and acidic residues" evidence="1">
    <location>
        <begin position="467"/>
        <end position="492"/>
    </location>
</feature>